<dbReference type="GeneID" id="106173508"/>
<accession>A0A1S3JIB2</accession>
<dbReference type="Pfam" id="PF07690">
    <property type="entry name" value="MFS_1"/>
    <property type="match status" value="1"/>
</dbReference>
<dbReference type="InterPro" id="IPR020846">
    <property type="entry name" value="MFS_dom"/>
</dbReference>
<dbReference type="OrthoDB" id="497880at2759"/>
<dbReference type="Proteomes" id="UP000085678">
    <property type="component" value="Unplaced"/>
</dbReference>
<feature type="transmembrane region" description="Helical" evidence="6">
    <location>
        <begin position="165"/>
        <end position="184"/>
    </location>
</feature>
<feature type="transmembrane region" description="Helical" evidence="6">
    <location>
        <begin position="21"/>
        <end position="39"/>
    </location>
</feature>
<dbReference type="InterPro" id="IPR050930">
    <property type="entry name" value="MFS_Vesicular_Transporter"/>
</dbReference>
<dbReference type="InterPro" id="IPR036259">
    <property type="entry name" value="MFS_trans_sf"/>
</dbReference>
<feature type="transmembrane region" description="Helical" evidence="6">
    <location>
        <begin position="133"/>
        <end position="153"/>
    </location>
</feature>
<dbReference type="GO" id="GO:0022857">
    <property type="term" value="F:transmembrane transporter activity"/>
    <property type="evidence" value="ECO:0007669"/>
    <property type="project" value="InterPro"/>
</dbReference>
<evidence type="ECO:0000256" key="3">
    <source>
        <dbReference type="ARBA" id="ARBA00022692"/>
    </source>
</evidence>
<dbReference type="PANTHER" id="PTHR23506">
    <property type="entry name" value="GH10249P"/>
    <property type="match status" value="1"/>
</dbReference>
<keyword evidence="3 6" id="KW-0812">Transmembrane</keyword>
<dbReference type="RefSeq" id="XP_013410103.1">
    <property type="nucleotide sequence ID" value="XM_013554649.1"/>
</dbReference>
<evidence type="ECO:0000313" key="9">
    <source>
        <dbReference type="RefSeq" id="XP_013410103.1"/>
    </source>
</evidence>
<feature type="transmembrane region" description="Helical" evidence="6">
    <location>
        <begin position="276"/>
        <end position="299"/>
    </location>
</feature>
<dbReference type="SUPFAM" id="SSF103473">
    <property type="entry name" value="MFS general substrate transporter"/>
    <property type="match status" value="1"/>
</dbReference>
<evidence type="ECO:0000256" key="4">
    <source>
        <dbReference type="ARBA" id="ARBA00022989"/>
    </source>
</evidence>
<feature type="transmembrane region" description="Helical" evidence="6">
    <location>
        <begin position="51"/>
        <end position="72"/>
    </location>
</feature>
<organism evidence="8 9">
    <name type="scientific">Lingula anatina</name>
    <name type="common">Brachiopod</name>
    <name type="synonym">Lingula unguis</name>
    <dbReference type="NCBI Taxonomy" id="7574"/>
    <lineage>
        <taxon>Eukaryota</taxon>
        <taxon>Metazoa</taxon>
        <taxon>Spiralia</taxon>
        <taxon>Lophotrochozoa</taxon>
        <taxon>Brachiopoda</taxon>
        <taxon>Linguliformea</taxon>
        <taxon>Lingulata</taxon>
        <taxon>Lingulida</taxon>
        <taxon>Linguloidea</taxon>
        <taxon>Lingulidae</taxon>
        <taxon>Lingula</taxon>
    </lineage>
</organism>
<keyword evidence="4 6" id="KW-1133">Transmembrane helix</keyword>
<feature type="transmembrane region" description="Helical" evidence="6">
    <location>
        <begin position="242"/>
        <end position="264"/>
    </location>
</feature>
<reference evidence="9" key="1">
    <citation type="submission" date="2025-08" db="UniProtKB">
        <authorList>
            <consortium name="RefSeq"/>
        </authorList>
    </citation>
    <scope>IDENTIFICATION</scope>
    <source>
        <tissue evidence="9">Gonads</tissue>
    </source>
</reference>
<dbReference type="InParanoid" id="A0A1S3JIB2"/>
<evidence type="ECO:0000313" key="8">
    <source>
        <dbReference type="Proteomes" id="UP000085678"/>
    </source>
</evidence>
<evidence type="ECO:0000256" key="6">
    <source>
        <dbReference type="SAM" id="Phobius"/>
    </source>
</evidence>
<dbReference type="PANTHER" id="PTHR23506:SF26">
    <property type="entry name" value="MFS-TYPE TRANSPORTER SLC18B1"/>
    <property type="match status" value="1"/>
</dbReference>
<protein>
    <submittedName>
        <fullName evidence="9">MFS-type transporter SLC18B1-like</fullName>
    </submittedName>
</protein>
<dbReference type="AlphaFoldDB" id="A0A1S3JIB2"/>
<proteinExistence type="predicted"/>
<dbReference type="KEGG" id="lak:106173508"/>
<dbReference type="GO" id="GO:0016020">
    <property type="term" value="C:membrane"/>
    <property type="evidence" value="ECO:0007669"/>
    <property type="project" value="UniProtKB-SubCell"/>
</dbReference>
<evidence type="ECO:0000256" key="2">
    <source>
        <dbReference type="ARBA" id="ARBA00022448"/>
    </source>
</evidence>
<feature type="transmembrane region" description="Helical" evidence="6">
    <location>
        <begin position="196"/>
        <end position="221"/>
    </location>
</feature>
<gene>
    <name evidence="9" type="primary">LOC106173508</name>
</gene>
<dbReference type="InterPro" id="IPR011701">
    <property type="entry name" value="MFS"/>
</dbReference>
<evidence type="ECO:0000256" key="1">
    <source>
        <dbReference type="ARBA" id="ARBA00004141"/>
    </source>
</evidence>
<evidence type="ECO:0000259" key="7">
    <source>
        <dbReference type="PROSITE" id="PS50850"/>
    </source>
</evidence>
<dbReference type="Gene3D" id="1.20.1250.20">
    <property type="entry name" value="MFS general substrate transporter like domains"/>
    <property type="match status" value="2"/>
</dbReference>
<keyword evidence="8" id="KW-1185">Reference proteome</keyword>
<name>A0A1S3JIB2_LINAN</name>
<dbReference type="PROSITE" id="PS50850">
    <property type="entry name" value="MFS"/>
    <property type="match status" value="1"/>
</dbReference>
<comment type="subcellular location">
    <subcellularLocation>
        <location evidence="1">Membrane</location>
        <topology evidence="1">Multi-pass membrane protein</topology>
    </subcellularLocation>
</comment>
<keyword evidence="5 6" id="KW-0472">Membrane</keyword>
<feature type="transmembrane region" description="Helical" evidence="6">
    <location>
        <begin position="93"/>
        <end position="113"/>
    </location>
</feature>
<keyword evidence="2" id="KW-0813">Transport</keyword>
<feature type="domain" description="Major facilitator superfamily (MFS) profile" evidence="7">
    <location>
        <begin position="1"/>
        <end position="75"/>
    </location>
</feature>
<evidence type="ECO:0000256" key="5">
    <source>
        <dbReference type="ARBA" id="ARBA00023136"/>
    </source>
</evidence>
<dbReference type="STRING" id="7574.A0A1S3JIB2"/>
<sequence>MSFTSNYALATREFRDNTATAYGFLETFAGLGHVLGPLIGGSLYQLGGFGLSFFVSAPLTIITATVAFFTLPTEKDEQELSSDYGQLIKLAKIPAIPLEHLAVWVGYIGLSALSPTLGGHYESVDSSVQGNHIMIGLAFALCGIFYTCSVFLFGYITDKSNHYKLMIITGLVVTALSFTFIGPWEPLTDLFPNNKGTAWGVILGNCLSGIGCACINVAVLADCVNEAVSHGLPDNIVTYGNLSAIFDTSMGLGSFIGPFIGAAIVEHNPFSTLSAVLTGLCLGEAGLLVLYCAIVFAVFKRRQYKSGYRSIDGNNATYSDTNDAKGTLLLPPIPYPAIQKQYVQSE</sequence>